<keyword evidence="6" id="KW-1185">Reference proteome</keyword>
<organism evidence="4 5">
    <name type="scientific">Polarella glacialis</name>
    <name type="common">Dinoflagellate</name>
    <dbReference type="NCBI Taxonomy" id="89957"/>
    <lineage>
        <taxon>Eukaryota</taxon>
        <taxon>Sar</taxon>
        <taxon>Alveolata</taxon>
        <taxon>Dinophyceae</taxon>
        <taxon>Suessiales</taxon>
        <taxon>Suessiaceae</taxon>
        <taxon>Polarella</taxon>
    </lineage>
</organism>
<dbReference type="EMBL" id="CAJNNW010031879">
    <property type="protein sequence ID" value="CAE8709744.1"/>
    <property type="molecule type" value="Genomic_DNA"/>
</dbReference>
<evidence type="ECO:0000313" key="5">
    <source>
        <dbReference type="Proteomes" id="UP000626109"/>
    </source>
</evidence>
<protein>
    <recommendedName>
        <fullName evidence="2">UBE2O-like SH3-C domain-containing protein</fullName>
    </recommendedName>
</protein>
<dbReference type="Proteomes" id="UP000626109">
    <property type="component" value="Unassembled WGS sequence"/>
</dbReference>
<dbReference type="AlphaFoldDB" id="A0A813KW53"/>
<dbReference type="EMBL" id="CAJNNV010027964">
    <property type="protein sequence ID" value="CAE8622398.1"/>
    <property type="molecule type" value="Genomic_DNA"/>
</dbReference>
<dbReference type="Pfam" id="PF23044">
    <property type="entry name" value="SH3-C_UBE2O"/>
    <property type="match status" value="1"/>
</dbReference>
<keyword evidence="1" id="KW-0175">Coiled coil</keyword>
<evidence type="ECO:0000256" key="1">
    <source>
        <dbReference type="SAM" id="Coils"/>
    </source>
</evidence>
<evidence type="ECO:0000313" key="3">
    <source>
        <dbReference type="EMBL" id="CAE8622398.1"/>
    </source>
</evidence>
<comment type="caution">
    <text evidence="4">The sequence shown here is derived from an EMBL/GenBank/DDBJ whole genome shotgun (WGS) entry which is preliminary data.</text>
</comment>
<dbReference type="Proteomes" id="UP000654075">
    <property type="component" value="Unassembled WGS sequence"/>
</dbReference>
<evidence type="ECO:0000313" key="6">
    <source>
        <dbReference type="Proteomes" id="UP000654075"/>
    </source>
</evidence>
<dbReference type="OrthoDB" id="428837at2759"/>
<accession>A0A813KW53</accession>
<gene>
    <name evidence="3" type="ORF">PGLA1383_LOCUS39843</name>
    <name evidence="4" type="ORF">PGLA2088_LOCUS35610</name>
</gene>
<feature type="coiled-coil region" evidence="1">
    <location>
        <begin position="335"/>
        <end position="373"/>
    </location>
</feature>
<evidence type="ECO:0000313" key="4">
    <source>
        <dbReference type="EMBL" id="CAE8709744.1"/>
    </source>
</evidence>
<proteinExistence type="predicted"/>
<name>A0A813KW53_POLGL</name>
<dbReference type="InterPro" id="IPR057734">
    <property type="entry name" value="UBE2O-like_SH3-C"/>
</dbReference>
<sequence>MLQPAWHFFAMDAAEPKLAATWQHSQIHGHAKPQNESHIIPCSEVCFGAKSSTATPSNEAAYEAKTLAACKESLSPAQHGTCPRHQHSLERSDLARFCASNHQHSQSRVCNSWRSGRNTDWFRGIVLALLTATLKSANSIVVWYQPSASRLPHAARKSIAVRKGWRQLINCGPVALPMRSLDLIGALPRASIAPRLLRVARAAQAQVDLEPGRRLRARVPADPEEQSDTEQEWQYGQVLELQEDGQVTVQWDDADDDGEYLEETLDLSSLDQVEILPEDQVLDVLDRLEDARIQDLNEVFEEVERSGGDGPEALLFSLEDVKEELETFRWISGEVAARSDELLRLEEENRQLREEQARIRRRYEESVEQAERTEPETS</sequence>
<evidence type="ECO:0000259" key="2">
    <source>
        <dbReference type="Pfam" id="PF23044"/>
    </source>
</evidence>
<reference evidence="4" key="1">
    <citation type="submission" date="2021-02" db="EMBL/GenBank/DDBJ databases">
        <authorList>
            <person name="Dougan E. K."/>
            <person name="Rhodes N."/>
            <person name="Thang M."/>
            <person name="Chan C."/>
        </authorList>
    </citation>
    <scope>NUCLEOTIDE SEQUENCE</scope>
</reference>
<feature type="domain" description="UBE2O-like SH3-C" evidence="2">
    <location>
        <begin position="224"/>
        <end position="254"/>
    </location>
</feature>